<gene>
    <name evidence="1" type="ORF">AVDCRST_MAG53-3278</name>
</gene>
<dbReference type="InterPro" id="IPR025329">
    <property type="entry name" value="DUF4235"/>
</dbReference>
<sequence>MKLIYKPFGIIIGLLSGLVASKIFSAIWGIFDKEEPPKPTTRDTSWPKVIGAAAVQGVTFKVTRAIVDRHTAKGFAFLTGVWPGPKKTEKSQAAAAVR</sequence>
<dbReference type="Pfam" id="PF14019">
    <property type="entry name" value="DUF4235"/>
    <property type="match status" value="1"/>
</dbReference>
<evidence type="ECO:0000313" key="1">
    <source>
        <dbReference type="EMBL" id="CAA9517339.1"/>
    </source>
</evidence>
<proteinExistence type="predicted"/>
<dbReference type="AlphaFoldDB" id="A0A6J4T921"/>
<organism evidence="1">
    <name type="scientific">uncultured Solirubrobacteraceae bacterium</name>
    <dbReference type="NCBI Taxonomy" id="1162706"/>
    <lineage>
        <taxon>Bacteria</taxon>
        <taxon>Bacillati</taxon>
        <taxon>Actinomycetota</taxon>
        <taxon>Thermoleophilia</taxon>
        <taxon>Solirubrobacterales</taxon>
        <taxon>Solirubrobacteraceae</taxon>
        <taxon>environmental samples</taxon>
    </lineage>
</organism>
<reference evidence="1" key="1">
    <citation type="submission" date="2020-02" db="EMBL/GenBank/DDBJ databases">
        <authorList>
            <person name="Meier V. D."/>
        </authorList>
    </citation>
    <scope>NUCLEOTIDE SEQUENCE</scope>
    <source>
        <strain evidence="1">AVDCRST_MAG53</strain>
    </source>
</reference>
<name>A0A6J4T921_9ACTN</name>
<accession>A0A6J4T921</accession>
<dbReference type="EMBL" id="CADCVR010000096">
    <property type="protein sequence ID" value="CAA9517339.1"/>
    <property type="molecule type" value="Genomic_DNA"/>
</dbReference>
<evidence type="ECO:0008006" key="2">
    <source>
        <dbReference type="Google" id="ProtNLM"/>
    </source>
</evidence>
<protein>
    <recommendedName>
        <fullName evidence="2">DUF4235 domain-containing protein</fullName>
    </recommendedName>
</protein>